<accession>A0A9D2RXG7</accession>
<dbReference type="PANTHER" id="PTHR11575:SF24">
    <property type="entry name" value="5'-NUCLEOTIDASE"/>
    <property type="match status" value="1"/>
</dbReference>
<feature type="compositionally biased region" description="Acidic residues" evidence="3">
    <location>
        <begin position="557"/>
        <end position="574"/>
    </location>
</feature>
<dbReference type="SUPFAM" id="SSF55816">
    <property type="entry name" value="5'-nucleotidase (syn. UDP-sugar hydrolase), C-terminal domain"/>
    <property type="match status" value="1"/>
</dbReference>
<dbReference type="Gene3D" id="3.60.21.10">
    <property type="match status" value="1"/>
</dbReference>
<dbReference type="CDD" id="cd00845">
    <property type="entry name" value="MPP_UshA_N_like"/>
    <property type="match status" value="1"/>
</dbReference>
<evidence type="ECO:0000259" key="4">
    <source>
        <dbReference type="Pfam" id="PF00149"/>
    </source>
</evidence>
<reference evidence="6" key="1">
    <citation type="journal article" date="2021" name="PeerJ">
        <title>Extensive microbial diversity within the chicken gut microbiome revealed by metagenomics and culture.</title>
        <authorList>
            <person name="Gilroy R."/>
            <person name="Ravi A."/>
            <person name="Getino M."/>
            <person name="Pursley I."/>
            <person name="Horton D.L."/>
            <person name="Alikhan N.F."/>
            <person name="Baker D."/>
            <person name="Gharbi K."/>
            <person name="Hall N."/>
            <person name="Watson M."/>
            <person name="Adriaenssens E.M."/>
            <person name="Foster-Nyarko E."/>
            <person name="Jarju S."/>
            <person name="Secka A."/>
            <person name="Antonio M."/>
            <person name="Oren A."/>
            <person name="Chaudhuri R.R."/>
            <person name="La Ragione R."/>
            <person name="Hildebrand F."/>
            <person name="Pallen M.J."/>
        </authorList>
    </citation>
    <scope>NUCLEOTIDE SEQUENCE</scope>
    <source>
        <strain evidence="6">ChiSjej1B19-5720</strain>
    </source>
</reference>
<evidence type="ECO:0000256" key="3">
    <source>
        <dbReference type="SAM" id="MobiDB-lite"/>
    </source>
</evidence>
<dbReference type="InterPro" id="IPR006179">
    <property type="entry name" value="5_nucleotidase/apyrase"/>
</dbReference>
<dbReference type="SUPFAM" id="SSF56300">
    <property type="entry name" value="Metallo-dependent phosphatases"/>
    <property type="match status" value="1"/>
</dbReference>
<name>A0A9D2RXG7_9FIRM</name>
<gene>
    <name evidence="6" type="ORF">IAA06_08710</name>
</gene>
<dbReference type="InterPro" id="IPR008334">
    <property type="entry name" value="5'-Nucleotdase_C"/>
</dbReference>
<feature type="domain" description="Calcineurin-like phosphoesterase" evidence="4">
    <location>
        <begin position="35"/>
        <end position="256"/>
    </location>
</feature>
<feature type="domain" description="5'-Nucleotidase C-terminal" evidence="5">
    <location>
        <begin position="347"/>
        <end position="506"/>
    </location>
</feature>
<evidence type="ECO:0000313" key="6">
    <source>
        <dbReference type="EMBL" id="HJB28860.1"/>
    </source>
</evidence>
<dbReference type="GO" id="GO:0000166">
    <property type="term" value="F:nucleotide binding"/>
    <property type="evidence" value="ECO:0007669"/>
    <property type="project" value="UniProtKB-KW"/>
</dbReference>
<organism evidence="6 7">
    <name type="scientific">Candidatus Blautia faecavium</name>
    <dbReference type="NCBI Taxonomy" id="2838487"/>
    <lineage>
        <taxon>Bacteria</taxon>
        <taxon>Bacillati</taxon>
        <taxon>Bacillota</taxon>
        <taxon>Clostridia</taxon>
        <taxon>Lachnospirales</taxon>
        <taxon>Lachnospiraceae</taxon>
        <taxon>Blautia</taxon>
    </lineage>
</organism>
<feature type="chain" id="PRO_5039763190" evidence="2">
    <location>
        <begin position="25"/>
        <end position="604"/>
    </location>
</feature>
<dbReference type="GO" id="GO:0016787">
    <property type="term" value="F:hydrolase activity"/>
    <property type="evidence" value="ECO:0007669"/>
    <property type="project" value="UniProtKB-KW"/>
</dbReference>
<dbReference type="InterPro" id="IPR029052">
    <property type="entry name" value="Metallo-depent_PP-like"/>
</dbReference>
<comment type="caution">
    <text evidence="6">The sequence shown here is derived from an EMBL/GenBank/DDBJ whole genome shotgun (WGS) entry which is preliminary data.</text>
</comment>
<dbReference type="Pfam" id="PF02872">
    <property type="entry name" value="5_nucleotid_C"/>
    <property type="match status" value="1"/>
</dbReference>
<dbReference type="Gene3D" id="3.90.780.10">
    <property type="entry name" value="5'-Nucleotidase, C-terminal domain"/>
    <property type="match status" value="1"/>
</dbReference>
<dbReference type="AlphaFoldDB" id="A0A9D2RXG7"/>
<comment type="similarity">
    <text evidence="2">Belongs to the 5'-nucleotidase family.</text>
</comment>
<keyword evidence="2" id="KW-0378">Hydrolase</keyword>
<dbReference type="PANTHER" id="PTHR11575">
    <property type="entry name" value="5'-NUCLEOTIDASE-RELATED"/>
    <property type="match status" value="1"/>
</dbReference>
<evidence type="ECO:0000256" key="1">
    <source>
        <dbReference type="ARBA" id="ARBA00022729"/>
    </source>
</evidence>
<evidence type="ECO:0000259" key="5">
    <source>
        <dbReference type="Pfam" id="PF02872"/>
    </source>
</evidence>
<feature type="signal peptide" evidence="2">
    <location>
        <begin position="1"/>
        <end position="24"/>
    </location>
</feature>
<dbReference type="InterPro" id="IPR004843">
    <property type="entry name" value="Calcineurin-like_PHP"/>
</dbReference>
<protein>
    <submittedName>
        <fullName evidence="6">Bifunctional metallophosphatase/5'-nucleotidase</fullName>
    </submittedName>
</protein>
<feature type="region of interest" description="Disordered" evidence="3">
    <location>
        <begin position="552"/>
        <end position="604"/>
    </location>
</feature>
<dbReference type="EMBL" id="DWYZ01000161">
    <property type="protein sequence ID" value="HJB28860.1"/>
    <property type="molecule type" value="Genomic_DNA"/>
</dbReference>
<dbReference type="InterPro" id="IPR036907">
    <property type="entry name" value="5'-Nucleotdase_C_sf"/>
</dbReference>
<sequence>MKKRILTVILSVSMLAAGSVPVWAQEDTGTGNVIVLYTNDVHCAVNEDEENQVLGYAQVAGLKKQLEEEGNEVVLVDIGDAVQGDVIGTLSEGEYIIDIMDEVGYDLAVPGNHEFDYGMEQFLSLAEEASFPYVSCNFVDLTTDETVFDPYEIVEVGGKQIAFLGICTPKTITSSTPKYFQDESGEFIYGFEQDEDGTALYECVQEAADAAREEGADYVIAVSHLGIDATCSPWMSTEVIENTSGIDVFLDGHSHSVVEGDLVKNKDGEDVLLTSTGTKLATIGELTIGEDGTMTSTLVSDGIEADPETESFISEINAEFEDVLNEVVAQTDVALVVNDPETLDQEEPVRLVRTTETNLGDLCADAYRAVTGADIGFANGGGVRADIAAGDITYADIISVQPFGNEICMVEATGQQILDALEMGVMDLPAESGGFQQVSGITFEIHTYIDSSVQLDADGMFAGVDGEYRVKNVKVGGEDLDLNATYTVASHNYMLKNGGDGFNMFQGCNMPLEDIMLDNQALIQYITEDLGGTVGEEYADPYGDGRITIVEEASAADTEESAQETEETAEETITEETTTAEEPAAEETTIAEEPEAEVTEEPAA</sequence>
<reference evidence="6" key="2">
    <citation type="submission" date="2021-04" db="EMBL/GenBank/DDBJ databases">
        <authorList>
            <person name="Gilroy R."/>
        </authorList>
    </citation>
    <scope>NUCLEOTIDE SEQUENCE</scope>
    <source>
        <strain evidence="6">ChiSjej1B19-5720</strain>
    </source>
</reference>
<dbReference type="PRINTS" id="PR01607">
    <property type="entry name" value="APYRASEFAMLY"/>
</dbReference>
<evidence type="ECO:0000313" key="7">
    <source>
        <dbReference type="Proteomes" id="UP000823842"/>
    </source>
</evidence>
<proteinExistence type="inferred from homology"/>
<feature type="compositionally biased region" description="Acidic residues" evidence="3">
    <location>
        <begin position="583"/>
        <end position="604"/>
    </location>
</feature>
<dbReference type="Proteomes" id="UP000823842">
    <property type="component" value="Unassembled WGS sequence"/>
</dbReference>
<dbReference type="Pfam" id="PF00149">
    <property type="entry name" value="Metallophos"/>
    <property type="match status" value="1"/>
</dbReference>
<keyword evidence="1 2" id="KW-0732">Signal</keyword>
<keyword evidence="2" id="KW-0547">Nucleotide-binding</keyword>
<dbReference type="GO" id="GO:0009166">
    <property type="term" value="P:nucleotide catabolic process"/>
    <property type="evidence" value="ECO:0007669"/>
    <property type="project" value="InterPro"/>
</dbReference>
<evidence type="ECO:0000256" key="2">
    <source>
        <dbReference type="RuleBase" id="RU362119"/>
    </source>
</evidence>